<dbReference type="PANTHER" id="PTHR11645:SF69">
    <property type="entry name" value="PYRROLINE-5-CARBOXYLATE REDUCTASE"/>
    <property type="match status" value="1"/>
</dbReference>
<keyword evidence="4" id="KW-1185">Reference proteome</keyword>
<dbReference type="GO" id="GO:0055129">
    <property type="term" value="P:L-proline biosynthetic process"/>
    <property type="evidence" value="ECO:0007669"/>
    <property type="project" value="TreeGrafter"/>
</dbReference>
<dbReference type="InterPro" id="IPR028939">
    <property type="entry name" value="P5C_Rdtase_cat_N"/>
</dbReference>
<dbReference type="Pfam" id="PF03807">
    <property type="entry name" value="F420_oxidored"/>
    <property type="match status" value="1"/>
</dbReference>
<evidence type="ECO:0000313" key="3">
    <source>
        <dbReference type="EMBL" id="KOB77330.1"/>
    </source>
</evidence>
<dbReference type="Proteomes" id="UP000037510">
    <property type="component" value="Unassembled WGS sequence"/>
</dbReference>
<evidence type="ECO:0000256" key="1">
    <source>
        <dbReference type="ARBA" id="ARBA00005525"/>
    </source>
</evidence>
<organism evidence="3 4">
    <name type="scientific">Operophtera brumata</name>
    <name type="common">Winter moth</name>
    <name type="synonym">Phalaena brumata</name>
    <dbReference type="NCBI Taxonomy" id="104452"/>
    <lineage>
        <taxon>Eukaryota</taxon>
        <taxon>Metazoa</taxon>
        <taxon>Ecdysozoa</taxon>
        <taxon>Arthropoda</taxon>
        <taxon>Hexapoda</taxon>
        <taxon>Insecta</taxon>
        <taxon>Pterygota</taxon>
        <taxon>Neoptera</taxon>
        <taxon>Endopterygota</taxon>
        <taxon>Lepidoptera</taxon>
        <taxon>Glossata</taxon>
        <taxon>Ditrysia</taxon>
        <taxon>Geometroidea</taxon>
        <taxon>Geometridae</taxon>
        <taxon>Larentiinae</taxon>
        <taxon>Operophtera</taxon>
    </lineage>
</organism>
<dbReference type="AlphaFoldDB" id="A0A0L7LPG9"/>
<feature type="non-terminal residue" evidence="3">
    <location>
        <position position="172"/>
    </location>
</feature>
<dbReference type="PANTHER" id="PTHR11645">
    <property type="entry name" value="PYRROLINE-5-CARBOXYLATE REDUCTASE"/>
    <property type="match status" value="1"/>
</dbReference>
<protein>
    <submittedName>
        <fullName evidence="3">Pyrroline-5-carboxylate reductase</fullName>
    </submittedName>
</protein>
<proteinExistence type="inferred from homology"/>
<accession>A0A0L7LPG9</accession>
<dbReference type="Gene3D" id="3.40.50.720">
    <property type="entry name" value="NAD(P)-binding Rossmann-like Domain"/>
    <property type="match status" value="1"/>
</dbReference>
<dbReference type="EMBL" id="JTDY01000409">
    <property type="protein sequence ID" value="KOB77330.1"/>
    <property type="molecule type" value="Genomic_DNA"/>
</dbReference>
<comment type="similarity">
    <text evidence="1">Belongs to the pyrroline-5-carboxylate reductase family.</text>
</comment>
<name>A0A0L7LPG9_OPEBR</name>
<dbReference type="InterPro" id="IPR036291">
    <property type="entry name" value="NAD(P)-bd_dom_sf"/>
</dbReference>
<feature type="domain" description="Pyrroline-5-carboxylate reductase catalytic N-terminal" evidence="2">
    <location>
        <begin position="24"/>
        <end position="97"/>
    </location>
</feature>
<dbReference type="STRING" id="104452.A0A0L7LPG9"/>
<comment type="caution">
    <text evidence="3">The sequence shown here is derived from an EMBL/GenBank/DDBJ whole genome shotgun (WGS) entry which is preliminary data.</text>
</comment>
<gene>
    <name evidence="3" type="ORF">OBRU01_02184</name>
</gene>
<evidence type="ECO:0000259" key="2">
    <source>
        <dbReference type="Pfam" id="PF03807"/>
    </source>
</evidence>
<feature type="non-terminal residue" evidence="3">
    <location>
        <position position="1"/>
    </location>
</feature>
<reference evidence="3 4" key="1">
    <citation type="journal article" date="2015" name="Genome Biol. Evol.">
        <title>The genome of winter moth (Operophtera brumata) provides a genomic perspective on sexual dimorphism and phenology.</title>
        <authorList>
            <person name="Derks M.F."/>
            <person name="Smit S."/>
            <person name="Salis L."/>
            <person name="Schijlen E."/>
            <person name="Bossers A."/>
            <person name="Mateman C."/>
            <person name="Pijl A.S."/>
            <person name="de Ridder D."/>
            <person name="Groenen M.A."/>
            <person name="Visser M.E."/>
            <person name="Megens H.J."/>
        </authorList>
    </citation>
    <scope>NUCLEOTIDE SEQUENCE [LARGE SCALE GENOMIC DNA]</scope>
    <source>
        <strain evidence="3">WM2013NL</strain>
        <tissue evidence="3">Head and thorax</tissue>
    </source>
</reference>
<dbReference type="SUPFAM" id="SSF51735">
    <property type="entry name" value="NAD(P)-binding Rossmann-fold domains"/>
    <property type="match status" value="1"/>
</dbReference>
<dbReference type="GO" id="GO:0004735">
    <property type="term" value="F:pyrroline-5-carboxylate reductase activity"/>
    <property type="evidence" value="ECO:0007669"/>
    <property type="project" value="TreeGrafter"/>
</dbReference>
<evidence type="ECO:0000313" key="4">
    <source>
        <dbReference type="Proteomes" id="UP000037510"/>
    </source>
</evidence>
<sequence>TVGNEQCRLSTHSTWRLHLNKEAHPPSKIWVSGPHLENLGHWKEMGTHVTIQNSELFKECDVIILGVKPGMLDEAINGCRYPCASNKPALFISMLAGVDLITLRNVSSSIRIIRIMPNTPMTIGQGICLYTPDKGVSTQDCKLLENLLSSSSVCEKVPESSMDTLGGDRLGI</sequence>